<dbReference type="PANTHER" id="PTHR43669:SF3">
    <property type="entry name" value="ALCOHOL DEHYDROGENASE, PUTATIVE (AFU_ORTHOLOGUE AFUA_3G03445)-RELATED"/>
    <property type="match status" value="1"/>
</dbReference>
<dbReference type="Pfam" id="PF00106">
    <property type="entry name" value="adh_short"/>
    <property type="match status" value="1"/>
</dbReference>
<comment type="caution">
    <text evidence="3">The sequence shown here is derived from an EMBL/GenBank/DDBJ whole genome shotgun (WGS) entry which is preliminary data.</text>
</comment>
<keyword evidence="4" id="KW-1185">Reference proteome</keyword>
<protein>
    <submittedName>
        <fullName evidence="3">Short-chain dehydrogenase</fullName>
    </submittedName>
</protein>
<evidence type="ECO:0000256" key="2">
    <source>
        <dbReference type="ARBA" id="ARBA00023002"/>
    </source>
</evidence>
<gene>
    <name evidence="3" type="ORF">BBK14_18805</name>
</gene>
<dbReference type="GO" id="GO:0016491">
    <property type="term" value="F:oxidoreductase activity"/>
    <property type="evidence" value="ECO:0007669"/>
    <property type="project" value="UniProtKB-KW"/>
</dbReference>
<dbReference type="PRINTS" id="PR00081">
    <property type="entry name" value="GDHRDH"/>
</dbReference>
<dbReference type="RefSeq" id="WP_071064152.1">
    <property type="nucleotide sequence ID" value="NZ_MAXA01000215.1"/>
</dbReference>
<dbReference type="Proteomes" id="UP000179769">
    <property type="component" value="Unassembled WGS sequence"/>
</dbReference>
<dbReference type="PROSITE" id="PS00061">
    <property type="entry name" value="ADH_SHORT"/>
    <property type="match status" value="1"/>
</dbReference>
<dbReference type="OrthoDB" id="210852at2"/>
<evidence type="ECO:0000256" key="1">
    <source>
        <dbReference type="ARBA" id="ARBA00006484"/>
    </source>
</evidence>
<dbReference type="SUPFAM" id="SSF51735">
    <property type="entry name" value="NAD(P)-binding Rossmann-fold domains"/>
    <property type="match status" value="1"/>
</dbReference>
<dbReference type="Gene3D" id="3.40.50.720">
    <property type="entry name" value="NAD(P)-binding Rossmann-like Domain"/>
    <property type="match status" value="1"/>
</dbReference>
<dbReference type="EMBL" id="MAXA01000215">
    <property type="protein sequence ID" value="OHV28007.1"/>
    <property type="molecule type" value="Genomic_DNA"/>
</dbReference>
<evidence type="ECO:0000313" key="3">
    <source>
        <dbReference type="EMBL" id="OHV28007.1"/>
    </source>
</evidence>
<dbReference type="InterPro" id="IPR002347">
    <property type="entry name" value="SDR_fam"/>
</dbReference>
<dbReference type="InterPro" id="IPR020904">
    <property type="entry name" value="Sc_DH/Rdtase_CS"/>
</dbReference>
<accession>A0A1S1Q361</accession>
<reference evidence="4" key="1">
    <citation type="submission" date="2016-07" db="EMBL/GenBank/DDBJ databases">
        <title>Frankia sp. NRRL B-16219 Genome sequencing.</title>
        <authorList>
            <person name="Ghodhbane-Gtari F."/>
            <person name="Swanson E."/>
            <person name="Gueddou A."/>
            <person name="Louati M."/>
            <person name="Nouioui I."/>
            <person name="Hezbri K."/>
            <person name="Abebe-Akele F."/>
            <person name="Simpson S."/>
            <person name="Morris K."/>
            <person name="Thomas K."/>
            <person name="Gtari M."/>
            <person name="Tisa L.S."/>
        </authorList>
    </citation>
    <scope>NUCLEOTIDE SEQUENCE [LARGE SCALE GENOMIC DNA]</scope>
    <source>
        <strain evidence="4">NRRL B-16219</strain>
    </source>
</reference>
<organism evidence="3 4">
    <name type="scientific">Parafrankia soli</name>
    <dbReference type="NCBI Taxonomy" id="2599596"/>
    <lineage>
        <taxon>Bacteria</taxon>
        <taxon>Bacillati</taxon>
        <taxon>Actinomycetota</taxon>
        <taxon>Actinomycetes</taxon>
        <taxon>Frankiales</taxon>
        <taxon>Frankiaceae</taxon>
        <taxon>Parafrankia</taxon>
    </lineage>
</organism>
<name>A0A1S1Q361_9ACTN</name>
<dbReference type="PANTHER" id="PTHR43669">
    <property type="entry name" value="5-KETO-D-GLUCONATE 5-REDUCTASE"/>
    <property type="match status" value="1"/>
</dbReference>
<proteinExistence type="inferred from homology"/>
<keyword evidence="2" id="KW-0560">Oxidoreductase</keyword>
<comment type="similarity">
    <text evidence="1">Belongs to the short-chain dehydrogenases/reductases (SDR) family.</text>
</comment>
<sequence>MKLAGRVVVITGSGGGLGEACARRFTAEGAKVVVTDVDPAGVERVSSAIGGVGLAADITVEDNVRAVADLARRAYGEIDVWFSNAGVAGPRQPGDVQANPLWDSSWQLHVMSHVYAVREVLPAMLERGDGYLLQTASVVALSTQAEKAAYSVTKHAALALSEWLAAAYRPRGIKVSCFCPGAMLTPMLLANGLPADHPVLRSAPTPDAQADRLVRAIDEERFLIVDSEQGPDAMLAKLTDYDRWIDGIAPPFG</sequence>
<dbReference type="AlphaFoldDB" id="A0A1S1Q361"/>
<evidence type="ECO:0000313" key="4">
    <source>
        <dbReference type="Proteomes" id="UP000179769"/>
    </source>
</evidence>
<dbReference type="CDD" id="cd05233">
    <property type="entry name" value="SDR_c"/>
    <property type="match status" value="1"/>
</dbReference>
<dbReference type="InterPro" id="IPR036291">
    <property type="entry name" value="NAD(P)-bd_dom_sf"/>
</dbReference>